<organism evidence="1 4">
    <name type="scientific">Streptomyces acidiscabies</name>
    <dbReference type="NCBI Taxonomy" id="42234"/>
    <lineage>
        <taxon>Bacteria</taxon>
        <taxon>Bacillati</taxon>
        <taxon>Actinomycetota</taxon>
        <taxon>Actinomycetes</taxon>
        <taxon>Kitasatosporales</taxon>
        <taxon>Streptomycetaceae</taxon>
        <taxon>Streptomyces</taxon>
    </lineage>
</organism>
<keyword evidence="3" id="KW-1185">Reference proteome</keyword>
<dbReference type="GO" id="GO:0008483">
    <property type="term" value="F:transaminase activity"/>
    <property type="evidence" value="ECO:0007669"/>
    <property type="project" value="UniProtKB-KW"/>
</dbReference>
<dbReference type="SUPFAM" id="SSF56752">
    <property type="entry name" value="D-aminoacid aminotransferase-like PLP-dependent enzymes"/>
    <property type="match status" value="1"/>
</dbReference>
<evidence type="ECO:0000313" key="2">
    <source>
        <dbReference type="EMBL" id="MDX3025996.1"/>
    </source>
</evidence>
<evidence type="ECO:0000313" key="1">
    <source>
        <dbReference type="EMBL" id="MDX2962651.1"/>
    </source>
</evidence>
<dbReference type="RefSeq" id="WP_010358738.1">
    <property type="nucleotide sequence ID" value="NZ_CP122369.1"/>
</dbReference>
<reference evidence="1 3" key="1">
    <citation type="journal article" date="2023" name="Microb. Genom.">
        <title>Mesoterricola silvestris gen. nov., sp. nov., Mesoterricola sediminis sp. nov., Geothrix oryzae sp. nov., Geothrix edaphica sp. nov., Geothrix rubra sp. nov., and Geothrix limicola sp. nov., six novel members of Acidobacteriota isolated from soils.</title>
        <authorList>
            <person name="Weisberg A.J."/>
            <person name="Pearce E."/>
            <person name="Kramer C.G."/>
            <person name="Chang J.H."/>
            <person name="Clarke C.R."/>
        </authorList>
    </citation>
    <scope>NUCLEOTIDE SEQUENCE</scope>
    <source>
        <strain evidence="2 3">NB05-1H</strain>
        <strain evidence="1">NRRL_B-16521</strain>
    </source>
</reference>
<protein>
    <submittedName>
        <fullName evidence="1">Aminotransferase class IV</fullName>
    </submittedName>
</protein>
<sequence>MRAGTRRWWTAEDGWAAADDAGRVLVVDSWLVDEGRVRGFDRHAGRFGAACARFSGPSTGEFLRAVAEVLPARGRWFPRVELVETGAGLRLRMWLRPAPVRTATVRLWTPAGPDRRRFADVKGPDLDHLAALRADAVAAGADEALLLSPEGHVLEGATTSVVWWRGDTLCGPPSGPGLLPGVTRALLGELAGAAGHLVVAERATPGDLTGVPVWTLNALHGVRPVVAGLGRCRGAEVAVAGRWQARLDALGVGLREVVR</sequence>
<comment type="caution">
    <text evidence="1">The sequence shown here is derived from an EMBL/GenBank/DDBJ whole genome shotgun (WGS) entry which is preliminary data.</text>
</comment>
<evidence type="ECO:0000313" key="3">
    <source>
        <dbReference type="Proteomes" id="UP001272987"/>
    </source>
</evidence>
<dbReference type="Proteomes" id="UP001282288">
    <property type="component" value="Unassembled WGS sequence"/>
</dbReference>
<dbReference type="Proteomes" id="UP001272987">
    <property type="component" value="Unassembled WGS sequence"/>
</dbReference>
<gene>
    <name evidence="1" type="ORF">PV399_23485</name>
    <name evidence="2" type="ORF">PV666_50310</name>
</gene>
<dbReference type="EMBL" id="JARAWC010000017">
    <property type="protein sequence ID" value="MDX2962651.1"/>
    <property type="molecule type" value="Genomic_DNA"/>
</dbReference>
<name>A0AAP6BDB6_9ACTN</name>
<keyword evidence="1" id="KW-0808">Transferase</keyword>
<proteinExistence type="predicted"/>
<evidence type="ECO:0000313" key="4">
    <source>
        <dbReference type="Proteomes" id="UP001282288"/>
    </source>
</evidence>
<accession>A0AAP6BDB6</accession>
<dbReference type="Pfam" id="PF01063">
    <property type="entry name" value="Aminotran_4"/>
    <property type="match status" value="1"/>
</dbReference>
<dbReference type="InterPro" id="IPR043132">
    <property type="entry name" value="BCAT-like_C"/>
</dbReference>
<dbReference type="Gene3D" id="3.20.10.10">
    <property type="entry name" value="D-amino Acid Aminotransferase, subunit A, domain 2"/>
    <property type="match status" value="1"/>
</dbReference>
<dbReference type="GeneID" id="69813414"/>
<dbReference type="InterPro" id="IPR001544">
    <property type="entry name" value="Aminotrans_IV"/>
</dbReference>
<keyword evidence="1" id="KW-0032">Aminotransferase</keyword>
<dbReference type="InterPro" id="IPR036038">
    <property type="entry name" value="Aminotransferase-like"/>
</dbReference>
<dbReference type="AlphaFoldDB" id="A0AAP6BDB6"/>
<dbReference type="EMBL" id="JARAWP010000063">
    <property type="protein sequence ID" value="MDX3025996.1"/>
    <property type="molecule type" value="Genomic_DNA"/>
</dbReference>